<evidence type="ECO:0000313" key="2">
    <source>
        <dbReference type="EMBL" id="MBF4162280.1"/>
    </source>
</evidence>
<dbReference type="CDD" id="cd02440">
    <property type="entry name" value="AdoMet_MTases"/>
    <property type="match status" value="1"/>
</dbReference>
<feature type="domain" description="Methyltransferase type 11" evidence="1">
    <location>
        <begin position="42"/>
        <end position="133"/>
    </location>
</feature>
<keyword evidence="2" id="KW-0489">Methyltransferase</keyword>
<dbReference type="PANTHER" id="PTHR42912">
    <property type="entry name" value="METHYLTRANSFERASE"/>
    <property type="match status" value="1"/>
</dbReference>
<protein>
    <submittedName>
        <fullName evidence="2">Methyltransferase domain-containing protein</fullName>
    </submittedName>
</protein>
<keyword evidence="3" id="KW-1185">Reference proteome</keyword>
<dbReference type="GO" id="GO:0008757">
    <property type="term" value="F:S-adenosylmethionine-dependent methyltransferase activity"/>
    <property type="evidence" value="ECO:0007669"/>
    <property type="project" value="InterPro"/>
</dbReference>
<comment type="caution">
    <text evidence="2">The sequence shown here is derived from an EMBL/GenBank/DDBJ whole genome shotgun (WGS) entry which is preliminary data.</text>
</comment>
<dbReference type="Gene3D" id="3.40.50.150">
    <property type="entry name" value="Vaccinia Virus protein VP39"/>
    <property type="match status" value="1"/>
</dbReference>
<dbReference type="Proteomes" id="UP000656804">
    <property type="component" value="Unassembled WGS sequence"/>
</dbReference>
<dbReference type="InterPro" id="IPR029063">
    <property type="entry name" value="SAM-dependent_MTases_sf"/>
</dbReference>
<dbReference type="EMBL" id="JADIVZ010000004">
    <property type="protein sequence ID" value="MBF4162280.1"/>
    <property type="molecule type" value="Genomic_DNA"/>
</dbReference>
<name>A0A930V082_9ACTN</name>
<gene>
    <name evidence="2" type="ORF">ISG29_11315</name>
</gene>
<reference evidence="2" key="1">
    <citation type="submission" date="2020-11" db="EMBL/GenBank/DDBJ databases">
        <title>Nocardioides sp. CBS4Y-1, whole genome shotgun sequence.</title>
        <authorList>
            <person name="Tuo L."/>
        </authorList>
    </citation>
    <scope>NUCLEOTIDE SEQUENCE</scope>
    <source>
        <strain evidence="2">CBS4Y-1</strain>
    </source>
</reference>
<dbReference type="GO" id="GO:0032259">
    <property type="term" value="P:methylation"/>
    <property type="evidence" value="ECO:0007669"/>
    <property type="project" value="UniProtKB-KW"/>
</dbReference>
<sequence>MAGGWGAAGQAQAYADTCAVLCAGAHDAVLAALDVRPGERVVDAGAGDGRLSARLVDAGAHVTAVDPDPGMLALVAGNAPGAVRVEAALPELPLASAVVDAVVACFVVNHLPDPRAGVAELARLVRPGGRVVVAIWPSEASAQTRLWAAALARAEIDGPPGPRLPAHLDFERTVAGTASLLHESGLVEVTSHSVEWTYEADRDALWRAASAGIGGIGTTVARLDDAQRHRLRTAYRVLVADHVVGNRLRLRTTAVLATGQVVGDTF</sequence>
<dbReference type="Pfam" id="PF08241">
    <property type="entry name" value="Methyltransf_11"/>
    <property type="match status" value="1"/>
</dbReference>
<evidence type="ECO:0000313" key="3">
    <source>
        <dbReference type="Proteomes" id="UP000656804"/>
    </source>
</evidence>
<dbReference type="RefSeq" id="WP_194503509.1">
    <property type="nucleotide sequence ID" value="NZ_JADIVZ010000004.1"/>
</dbReference>
<organism evidence="2 3">
    <name type="scientific">Nocardioides acrostichi</name>
    <dbReference type="NCBI Taxonomy" id="2784339"/>
    <lineage>
        <taxon>Bacteria</taxon>
        <taxon>Bacillati</taxon>
        <taxon>Actinomycetota</taxon>
        <taxon>Actinomycetes</taxon>
        <taxon>Propionibacteriales</taxon>
        <taxon>Nocardioidaceae</taxon>
        <taxon>Nocardioides</taxon>
    </lineage>
</organism>
<dbReference type="SUPFAM" id="SSF53335">
    <property type="entry name" value="S-adenosyl-L-methionine-dependent methyltransferases"/>
    <property type="match status" value="1"/>
</dbReference>
<dbReference type="AlphaFoldDB" id="A0A930V082"/>
<dbReference type="InterPro" id="IPR050508">
    <property type="entry name" value="Methyltransf_Superfamily"/>
</dbReference>
<accession>A0A930V082</accession>
<evidence type="ECO:0000259" key="1">
    <source>
        <dbReference type="Pfam" id="PF08241"/>
    </source>
</evidence>
<proteinExistence type="predicted"/>
<dbReference type="PANTHER" id="PTHR42912:SF95">
    <property type="entry name" value="METHYLTRANSFERASE TYPE 11 DOMAIN-CONTAINING PROTEIN"/>
    <property type="match status" value="1"/>
</dbReference>
<dbReference type="InterPro" id="IPR013216">
    <property type="entry name" value="Methyltransf_11"/>
</dbReference>
<keyword evidence="2" id="KW-0808">Transferase</keyword>